<dbReference type="EMBL" id="SSNZ01000005">
    <property type="protein sequence ID" value="THF49449.1"/>
    <property type="molecule type" value="Genomic_DNA"/>
</dbReference>
<proteinExistence type="predicted"/>
<dbReference type="AlphaFoldDB" id="A0A4S3ZUM0"/>
<evidence type="ECO:0000313" key="3">
    <source>
        <dbReference type="EMBL" id="THF49449.1"/>
    </source>
</evidence>
<keyword evidence="1" id="KW-0732">Signal</keyword>
<dbReference type="OrthoDB" id="9809989at2"/>
<sequence>MLKYRIAFLIVVFSLLLTNCAKRGMVSGGPKDTIPPTITFSTPKNFSTNFTGNFIKINFSEYIKVKDINKQLIISPPMKKAPDIVPMGYASKYITIKIKDTLQPNTTYSFNFGQSISDNNEQNPYSQFKYVFSTGSYIDSLKIGGIIRDAYDKKVDHFVSVMLYEAATFTDSTVFKQQPRYVTNTLDSLKVFTLENLKEGDYYLVALKDKNNDYKFNPKEDKIAFFKKPIRIPNDTIFRLDLFKEELAFKAEKPTQETSNKLIMGFEGKEKAKNTKITVFKGGEPLTSVITKYPSKDSLNIWFPKVKADSLKIHVSNGDYTREFVAKIKEMKTKSDTLSFEAKPTGSIGFRDVFTITPSIPLSKIDTSKIKLINVKDSTAAVPFQLKYLEYEKKLEIDFKKEADQRYKLTLLPGALTDFYETKNDTLKYTLGTRSNTDFGNLRVRLENVKRFPVLLEVLDKNGKILATEYSEKETVIDFNLLEPSTYTLRLIYDDNKNRKWDTGNFLKKELPEEVLYFPGEVDVRANWDVDQVFKAD</sequence>
<dbReference type="Pfam" id="PF13205">
    <property type="entry name" value="Big_5"/>
    <property type="match status" value="1"/>
</dbReference>
<accession>A0A4S3ZUM0</accession>
<comment type="caution">
    <text evidence="3">The sequence shown here is derived from an EMBL/GenBank/DDBJ whole genome shotgun (WGS) entry which is preliminary data.</text>
</comment>
<keyword evidence="4" id="KW-1185">Reference proteome</keyword>
<protein>
    <recommendedName>
        <fullName evidence="2">SbsA Ig-like domain-containing protein</fullName>
    </recommendedName>
</protein>
<gene>
    <name evidence="3" type="ORF">E6C50_11925</name>
</gene>
<dbReference type="InterPro" id="IPR032812">
    <property type="entry name" value="SbsA_Ig"/>
</dbReference>
<evidence type="ECO:0000259" key="2">
    <source>
        <dbReference type="Pfam" id="PF13205"/>
    </source>
</evidence>
<name>A0A4S3ZUM0_9FLAO</name>
<evidence type="ECO:0000313" key="4">
    <source>
        <dbReference type="Proteomes" id="UP000307507"/>
    </source>
</evidence>
<organism evidence="3 4">
    <name type="scientific">Flavobacterium supellecticarium</name>
    <dbReference type="NCBI Taxonomy" id="2565924"/>
    <lineage>
        <taxon>Bacteria</taxon>
        <taxon>Pseudomonadati</taxon>
        <taxon>Bacteroidota</taxon>
        <taxon>Flavobacteriia</taxon>
        <taxon>Flavobacteriales</taxon>
        <taxon>Flavobacteriaceae</taxon>
        <taxon>Flavobacterium</taxon>
    </lineage>
</organism>
<reference evidence="3 4" key="1">
    <citation type="submission" date="2019-04" db="EMBL/GenBank/DDBJ databases">
        <title>Flavobacterium sp. nov. isolated from construction timber.</title>
        <authorList>
            <person name="Lin S.-Y."/>
            <person name="Chang C.-T."/>
            <person name="Young C.-C."/>
        </authorList>
    </citation>
    <scope>NUCLEOTIDE SEQUENCE [LARGE SCALE GENOMIC DNA]</scope>
    <source>
        <strain evidence="3 4">CC-CTC003</strain>
    </source>
</reference>
<dbReference type="RefSeq" id="WP_136403457.1">
    <property type="nucleotide sequence ID" value="NZ_SSNZ01000005.1"/>
</dbReference>
<evidence type="ECO:0000256" key="1">
    <source>
        <dbReference type="ARBA" id="ARBA00022729"/>
    </source>
</evidence>
<feature type="domain" description="SbsA Ig-like" evidence="2">
    <location>
        <begin position="32"/>
        <end position="134"/>
    </location>
</feature>
<dbReference type="Proteomes" id="UP000307507">
    <property type="component" value="Unassembled WGS sequence"/>
</dbReference>